<accession>A0A0E9VP03</accession>
<reference evidence="1" key="1">
    <citation type="submission" date="2014-11" db="EMBL/GenBank/DDBJ databases">
        <authorList>
            <person name="Amaro Gonzalez C."/>
        </authorList>
    </citation>
    <scope>NUCLEOTIDE SEQUENCE</scope>
</reference>
<organism evidence="1">
    <name type="scientific">Anguilla anguilla</name>
    <name type="common">European freshwater eel</name>
    <name type="synonym">Muraena anguilla</name>
    <dbReference type="NCBI Taxonomy" id="7936"/>
    <lineage>
        <taxon>Eukaryota</taxon>
        <taxon>Metazoa</taxon>
        <taxon>Chordata</taxon>
        <taxon>Craniata</taxon>
        <taxon>Vertebrata</taxon>
        <taxon>Euteleostomi</taxon>
        <taxon>Actinopterygii</taxon>
        <taxon>Neopterygii</taxon>
        <taxon>Teleostei</taxon>
        <taxon>Anguilliformes</taxon>
        <taxon>Anguillidae</taxon>
        <taxon>Anguilla</taxon>
    </lineage>
</organism>
<sequence length="23" mass="2599">MYPGQSCPNHTHCTQVLDAMTTY</sequence>
<dbReference type="AlphaFoldDB" id="A0A0E9VP03"/>
<proteinExistence type="predicted"/>
<evidence type="ECO:0000313" key="1">
    <source>
        <dbReference type="EMBL" id="JAH78978.1"/>
    </source>
</evidence>
<protein>
    <submittedName>
        <fullName evidence="1">Uncharacterized protein</fullName>
    </submittedName>
</protein>
<name>A0A0E9VP03_ANGAN</name>
<reference evidence="1" key="2">
    <citation type="journal article" date="2015" name="Fish Shellfish Immunol.">
        <title>Early steps in the European eel (Anguilla anguilla)-Vibrio vulnificus interaction in the gills: Role of the RtxA13 toxin.</title>
        <authorList>
            <person name="Callol A."/>
            <person name="Pajuelo D."/>
            <person name="Ebbesson L."/>
            <person name="Teles M."/>
            <person name="MacKenzie S."/>
            <person name="Amaro C."/>
        </authorList>
    </citation>
    <scope>NUCLEOTIDE SEQUENCE</scope>
</reference>
<dbReference type="EMBL" id="GBXM01029599">
    <property type="protein sequence ID" value="JAH78978.1"/>
    <property type="molecule type" value="Transcribed_RNA"/>
</dbReference>